<accession>A0A6G1J2C7</accession>
<dbReference type="EMBL" id="MU005581">
    <property type="protein sequence ID" value="KAF2684299.1"/>
    <property type="molecule type" value="Genomic_DNA"/>
</dbReference>
<keyword evidence="3" id="KW-1185">Reference proteome</keyword>
<protein>
    <submittedName>
        <fullName evidence="2">Uncharacterized protein</fullName>
    </submittedName>
</protein>
<dbReference type="Proteomes" id="UP000799291">
    <property type="component" value="Unassembled WGS sequence"/>
</dbReference>
<gene>
    <name evidence="2" type="ORF">K458DRAFT_431277</name>
</gene>
<organism evidence="2 3">
    <name type="scientific">Lentithecium fluviatile CBS 122367</name>
    <dbReference type="NCBI Taxonomy" id="1168545"/>
    <lineage>
        <taxon>Eukaryota</taxon>
        <taxon>Fungi</taxon>
        <taxon>Dikarya</taxon>
        <taxon>Ascomycota</taxon>
        <taxon>Pezizomycotina</taxon>
        <taxon>Dothideomycetes</taxon>
        <taxon>Pleosporomycetidae</taxon>
        <taxon>Pleosporales</taxon>
        <taxon>Massarineae</taxon>
        <taxon>Lentitheciaceae</taxon>
        <taxon>Lentithecium</taxon>
    </lineage>
</organism>
<evidence type="ECO:0000313" key="3">
    <source>
        <dbReference type="Proteomes" id="UP000799291"/>
    </source>
</evidence>
<feature type="compositionally biased region" description="Basic and acidic residues" evidence="1">
    <location>
        <begin position="26"/>
        <end position="35"/>
    </location>
</feature>
<reference evidence="2" key="1">
    <citation type="journal article" date="2020" name="Stud. Mycol.">
        <title>101 Dothideomycetes genomes: a test case for predicting lifestyles and emergence of pathogens.</title>
        <authorList>
            <person name="Haridas S."/>
            <person name="Albert R."/>
            <person name="Binder M."/>
            <person name="Bloem J."/>
            <person name="Labutti K."/>
            <person name="Salamov A."/>
            <person name="Andreopoulos B."/>
            <person name="Baker S."/>
            <person name="Barry K."/>
            <person name="Bills G."/>
            <person name="Bluhm B."/>
            <person name="Cannon C."/>
            <person name="Castanera R."/>
            <person name="Culley D."/>
            <person name="Daum C."/>
            <person name="Ezra D."/>
            <person name="Gonzalez J."/>
            <person name="Henrissat B."/>
            <person name="Kuo A."/>
            <person name="Liang C."/>
            <person name="Lipzen A."/>
            <person name="Lutzoni F."/>
            <person name="Magnuson J."/>
            <person name="Mondo S."/>
            <person name="Nolan M."/>
            <person name="Ohm R."/>
            <person name="Pangilinan J."/>
            <person name="Park H.-J."/>
            <person name="Ramirez L."/>
            <person name="Alfaro M."/>
            <person name="Sun H."/>
            <person name="Tritt A."/>
            <person name="Yoshinaga Y."/>
            <person name="Zwiers L.-H."/>
            <person name="Turgeon B."/>
            <person name="Goodwin S."/>
            <person name="Spatafora J."/>
            <person name="Crous P."/>
            <person name="Grigoriev I."/>
        </authorList>
    </citation>
    <scope>NUCLEOTIDE SEQUENCE</scope>
    <source>
        <strain evidence="2">CBS 122367</strain>
    </source>
</reference>
<sequence length="354" mass="40628">MHLRKTFLRHPDSKRKQPITRRKSRLREPRKKEKQSATGSSMLLQIPAELRLKIYSHVGTALISPPSDYAGLCLSCKTIYCELFPELSKKAVCALDCHMKCGIRLLSRTPVNFFNSITQMQVAVGLPSWVLCTSKELQQFEALEHLADLMRLHINKLLVVIYDAVEPKNEILSNRCMPSLPYDKVSKTERLRGSQRSHYATYITWADIAPLAMRLNCLICPDLCTKYRHSTMHTFCFRQYHHRPNVRELILWIRPLYLEVDADAAIYPMGMFINEVDPLCVGPSFEKSSLRRSGWYYGEVLGAGVDGKILSPRQMIWRRKDGLGKAKKAFNCGRAVVSGKLSKVVWWAVRRAFP</sequence>
<proteinExistence type="predicted"/>
<evidence type="ECO:0000256" key="1">
    <source>
        <dbReference type="SAM" id="MobiDB-lite"/>
    </source>
</evidence>
<dbReference type="AlphaFoldDB" id="A0A6G1J2C7"/>
<feature type="region of interest" description="Disordered" evidence="1">
    <location>
        <begin position="1"/>
        <end position="39"/>
    </location>
</feature>
<dbReference type="OrthoDB" id="10674827at2759"/>
<name>A0A6G1J2C7_9PLEO</name>
<evidence type="ECO:0000313" key="2">
    <source>
        <dbReference type="EMBL" id="KAF2684299.1"/>
    </source>
</evidence>
<feature type="compositionally biased region" description="Basic residues" evidence="1">
    <location>
        <begin position="16"/>
        <end position="25"/>
    </location>
</feature>